<keyword evidence="1" id="KW-0812">Transmembrane</keyword>
<evidence type="ECO:0000313" key="2">
    <source>
        <dbReference type="EMBL" id="KOF75127.1"/>
    </source>
</evidence>
<protein>
    <submittedName>
        <fullName evidence="2">Uncharacterized protein</fullName>
    </submittedName>
</protein>
<name>A0A0L8GDN8_OCTBM</name>
<keyword evidence="1" id="KW-1133">Transmembrane helix</keyword>
<dbReference type="EMBL" id="KQ422314">
    <property type="protein sequence ID" value="KOF75127.1"/>
    <property type="molecule type" value="Genomic_DNA"/>
</dbReference>
<keyword evidence="1" id="KW-0472">Membrane</keyword>
<feature type="transmembrane region" description="Helical" evidence="1">
    <location>
        <begin position="54"/>
        <end position="75"/>
    </location>
</feature>
<proteinExistence type="predicted"/>
<feature type="transmembrane region" description="Helical" evidence="1">
    <location>
        <begin position="19"/>
        <end position="42"/>
    </location>
</feature>
<gene>
    <name evidence="2" type="ORF">OCBIM_22035212mg</name>
</gene>
<accession>A0A0L8GDN8</accession>
<dbReference type="AlphaFoldDB" id="A0A0L8GDN8"/>
<organism evidence="2">
    <name type="scientific">Octopus bimaculoides</name>
    <name type="common">California two-spotted octopus</name>
    <dbReference type="NCBI Taxonomy" id="37653"/>
    <lineage>
        <taxon>Eukaryota</taxon>
        <taxon>Metazoa</taxon>
        <taxon>Spiralia</taxon>
        <taxon>Lophotrochozoa</taxon>
        <taxon>Mollusca</taxon>
        <taxon>Cephalopoda</taxon>
        <taxon>Coleoidea</taxon>
        <taxon>Octopodiformes</taxon>
        <taxon>Octopoda</taxon>
        <taxon>Incirrata</taxon>
        <taxon>Octopodidae</taxon>
        <taxon>Octopus</taxon>
    </lineage>
</organism>
<reference evidence="2" key="1">
    <citation type="submission" date="2015-07" db="EMBL/GenBank/DDBJ databases">
        <title>MeaNS - Measles Nucleotide Surveillance Program.</title>
        <authorList>
            <person name="Tran T."/>
            <person name="Druce J."/>
        </authorList>
    </citation>
    <scope>NUCLEOTIDE SEQUENCE</scope>
    <source>
        <strain evidence="2">UCB-OBI-ISO-001</strain>
        <tissue evidence="2">Gonad</tissue>
    </source>
</reference>
<sequence length="82" mass="9296">MFHCVETCTQNSRIFSQNLLITVLAEISVSFILSLSHTHIHIISQIFSPSSKYIVTYILIPLLLSFPLIDVVTIYSHSTCQK</sequence>
<evidence type="ECO:0000256" key="1">
    <source>
        <dbReference type="SAM" id="Phobius"/>
    </source>
</evidence>